<evidence type="ECO:0000313" key="1">
    <source>
        <dbReference type="EnsemblPlants" id="AVESA.00010b.r2.6CG1122770.1.CDS.1"/>
    </source>
</evidence>
<accession>A0ACD5ZAD3</accession>
<proteinExistence type="predicted"/>
<dbReference type="Proteomes" id="UP001732700">
    <property type="component" value="Chromosome 6C"/>
</dbReference>
<evidence type="ECO:0000313" key="2">
    <source>
        <dbReference type="Proteomes" id="UP001732700"/>
    </source>
</evidence>
<sequence>MLCLRNSIRTRLLSSPATSPVSLLQRLLSAAAPAPAPAVSPNPSFAVEDYLVGTCGLTRAQALKASPKLYPIKSPTKPDAVLAFLAGLGLSSADIAAAVAKDPLLLCAKVGKTLSPVVYGLTALGLSHTEIARLVSLAPASFRCRSIVSNLPYYLSLFGSYEILLRALRGCSNFLSSDLERVVKPNVALLRECGLDDCGIAKLCLAVPWLLATKVENVRKMVACAEGIGVPCDSGMFRIALQAVAFLSEEKIPAKVDYLKNTIRWSDAEVRIAVCKGPMLLTMSMDTLQRKSEFLISEIGLEPAYIAHQPAMITYSLEGRLRPRYCVVKFLKENGLLKRDPSYSTVVKITEKLFVEKFICPHKEAVPHLSGYYASACRGEIYMNQEQAMKIGQVCMAQQSVESAEIPVSVFFA</sequence>
<dbReference type="EnsemblPlants" id="AVESA.00010b.r2.6CG1122770.1">
    <property type="protein sequence ID" value="AVESA.00010b.r2.6CG1122770.1.CDS.1"/>
    <property type="gene ID" value="AVESA.00010b.r2.6CG1122770"/>
</dbReference>
<reference evidence="1" key="2">
    <citation type="submission" date="2025-09" db="UniProtKB">
        <authorList>
            <consortium name="EnsemblPlants"/>
        </authorList>
    </citation>
    <scope>IDENTIFICATION</scope>
</reference>
<keyword evidence="2" id="KW-1185">Reference proteome</keyword>
<reference evidence="1" key="1">
    <citation type="submission" date="2021-05" db="EMBL/GenBank/DDBJ databases">
        <authorList>
            <person name="Scholz U."/>
            <person name="Mascher M."/>
            <person name="Fiebig A."/>
        </authorList>
    </citation>
    <scope>NUCLEOTIDE SEQUENCE [LARGE SCALE GENOMIC DNA]</scope>
</reference>
<organism evidence="1 2">
    <name type="scientific">Avena sativa</name>
    <name type="common">Oat</name>
    <dbReference type="NCBI Taxonomy" id="4498"/>
    <lineage>
        <taxon>Eukaryota</taxon>
        <taxon>Viridiplantae</taxon>
        <taxon>Streptophyta</taxon>
        <taxon>Embryophyta</taxon>
        <taxon>Tracheophyta</taxon>
        <taxon>Spermatophyta</taxon>
        <taxon>Magnoliopsida</taxon>
        <taxon>Liliopsida</taxon>
        <taxon>Poales</taxon>
        <taxon>Poaceae</taxon>
        <taxon>BOP clade</taxon>
        <taxon>Pooideae</taxon>
        <taxon>Poodae</taxon>
        <taxon>Poeae</taxon>
        <taxon>Poeae Chloroplast Group 1 (Aveneae type)</taxon>
        <taxon>Aveninae</taxon>
        <taxon>Avena</taxon>
    </lineage>
</organism>
<protein>
    <submittedName>
        <fullName evidence="1">Uncharacterized protein</fullName>
    </submittedName>
</protein>
<name>A0ACD5ZAD3_AVESA</name>